<evidence type="ECO:0000313" key="6">
    <source>
        <dbReference type="Proteomes" id="UP000298416"/>
    </source>
</evidence>
<reference evidence="5" key="2">
    <citation type="submission" date="2020-08" db="EMBL/GenBank/DDBJ databases">
        <title>Plant Genome Project.</title>
        <authorList>
            <person name="Zhang R.-G."/>
        </authorList>
    </citation>
    <scope>NUCLEOTIDE SEQUENCE</scope>
    <source>
        <strain evidence="5">Huo1</strain>
        <tissue evidence="5">Leaf</tissue>
    </source>
</reference>
<dbReference type="Proteomes" id="UP000298416">
    <property type="component" value="Unassembled WGS sequence"/>
</dbReference>
<keyword evidence="2" id="KW-0808">Transferase</keyword>
<dbReference type="PANTHER" id="PTHR11183">
    <property type="entry name" value="GLYCOGENIN SUBFAMILY MEMBER"/>
    <property type="match status" value="1"/>
</dbReference>
<dbReference type="AlphaFoldDB" id="A0A8X8WTM5"/>
<keyword evidence="3" id="KW-0464">Manganese</keyword>
<sequence length="521" mass="60306">MASKPSKPLTSSFLLFLIALLVFTTYYLRQLHEDFQIYPKPSLNPAWYDVVSREMGHEWFNIALVNMDEDEAAALETKGRVLKVEMGRLDEGLRWSDLFPEWINESSTKTRCPELPMPEFGRYEELDVVVARVPCRECEGSGWRDVARLHVNLVVANLLVRSGRVGGGGRPVLAVFLGCCGPMWEIFRCDDLVLRLGDSWIYRPELRRIRQLVHLPVGSCQISPAVAQSGSELRGAEAYATVLHSSEAYLCGAIALAQSILQTNTTKDLILLADDHISPESIEALQSAGWKIKRIRRIRSPQSRKNSYNEWNYSKLRLWQLLDYDKVMFIDADLIVTRSLDHFFTHPQISAAPNNKEIFNSGLMLLEPSLCTFRTLMKRRWLVRSYNGGDQGFLNEMFPWWHRLPKKINHLKFFRSDGDHEHQIADDAYALHYLGMKPWMCYKDYDCNWDKAATRRFASDSANERWWHVYDGMPKKLRRFCALTPEADARIRNNRVKAKHAKFGDGHWRIRVKDPRQIQLS</sequence>
<evidence type="ECO:0000256" key="2">
    <source>
        <dbReference type="ARBA" id="ARBA00022679"/>
    </source>
</evidence>
<proteinExistence type="inferred from homology"/>
<evidence type="ECO:0000313" key="5">
    <source>
        <dbReference type="EMBL" id="KAG6401625.1"/>
    </source>
</evidence>
<dbReference type="EC" id="2.4.1.-" evidence="4"/>
<comment type="similarity">
    <text evidence="4">Belongs to the glycosyltransferase 8 family.</text>
</comment>
<keyword evidence="1" id="KW-0328">Glycosyltransferase</keyword>
<evidence type="ECO:0000256" key="4">
    <source>
        <dbReference type="RuleBase" id="RU362027"/>
    </source>
</evidence>
<gene>
    <name evidence="5" type="ORF">SASPL_138489</name>
</gene>
<dbReference type="CDD" id="cd02537">
    <property type="entry name" value="GT8_Glycogenin"/>
    <property type="match status" value="1"/>
</dbReference>
<reference evidence="5" key="1">
    <citation type="submission" date="2018-01" db="EMBL/GenBank/DDBJ databases">
        <authorList>
            <person name="Mao J.F."/>
        </authorList>
    </citation>
    <scope>NUCLEOTIDE SEQUENCE</scope>
    <source>
        <strain evidence="5">Huo1</strain>
        <tissue evidence="5">Leaf</tissue>
    </source>
</reference>
<dbReference type="OrthoDB" id="2014201at2759"/>
<dbReference type="InterPro" id="IPR050587">
    <property type="entry name" value="GNT1/Glycosyltrans_8"/>
</dbReference>
<evidence type="ECO:0000256" key="3">
    <source>
        <dbReference type="ARBA" id="ARBA00023211"/>
    </source>
</evidence>
<dbReference type="GO" id="GO:0016757">
    <property type="term" value="F:glycosyltransferase activity"/>
    <property type="evidence" value="ECO:0007669"/>
    <property type="project" value="UniProtKB-KW"/>
</dbReference>
<accession>A0A8X8WTM5</accession>
<evidence type="ECO:0000256" key="1">
    <source>
        <dbReference type="ARBA" id="ARBA00022676"/>
    </source>
</evidence>
<dbReference type="InterPro" id="IPR002495">
    <property type="entry name" value="Glyco_trans_8"/>
</dbReference>
<protein>
    <recommendedName>
        <fullName evidence="4">Hexosyltransferase</fullName>
        <ecNumber evidence="4">2.4.1.-</ecNumber>
    </recommendedName>
</protein>
<name>A0A8X8WTM5_SALSN</name>
<dbReference type="Pfam" id="PF01501">
    <property type="entry name" value="Glyco_transf_8"/>
    <property type="match status" value="1"/>
</dbReference>
<keyword evidence="6" id="KW-1185">Reference proteome</keyword>
<organism evidence="5">
    <name type="scientific">Salvia splendens</name>
    <name type="common">Scarlet sage</name>
    <dbReference type="NCBI Taxonomy" id="180675"/>
    <lineage>
        <taxon>Eukaryota</taxon>
        <taxon>Viridiplantae</taxon>
        <taxon>Streptophyta</taxon>
        <taxon>Embryophyta</taxon>
        <taxon>Tracheophyta</taxon>
        <taxon>Spermatophyta</taxon>
        <taxon>Magnoliopsida</taxon>
        <taxon>eudicotyledons</taxon>
        <taxon>Gunneridae</taxon>
        <taxon>Pentapetalae</taxon>
        <taxon>asterids</taxon>
        <taxon>lamiids</taxon>
        <taxon>Lamiales</taxon>
        <taxon>Lamiaceae</taxon>
        <taxon>Nepetoideae</taxon>
        <taxon>Mentheae</taxon>
        <taxon>Salviinae</taxon>
        <taxon>Salvia</taxon>
        <taxon>Salvia subgen. Calosphace</taxon>
        <taxon>core Calosphace</taxon>
    </lineage>
</organism>
<dbReference type="EMBL" id="PNBA02000014">
    <property type="protein sequence ID" value="KAG6401625.1"/>
    <property type="molecule type" value="Genomic_DNA"/>
</dbReference>
<comment type="caution">
    <text evidence="5">The sequence shown here is derived from an EMBL/GenBank/DDBJ whole genome shotgun (WGS) entry which is preliminary data.</text>
</comment>